<keyword evidence="4" id="KW-1185">Reference proteome</keyword>
<dbReference type="PANTHER" id="PTHR19321">
    <property type="entry name" value="PROTEIN REGULATOR OF CYTOKINESIS 1 PRC1-RELATED"/>
    <property type="match status" value="1"/>
</dbReference>
<keyword evidence="1" id="KW-0175">Coiled coil</keyword>
<evidence type="ECO:0000313" key="4">
    <source>
        <dbReference type="Proteomes" id="UP000179807"/>
    </source>
</evidence>
<sequence>MSLEVAAQYDTTPIVSIWKEIGYDEETQISEQEKLNEVLLNAIKSYQTSLETTRNSMESQITETKQAYIKLMHAFGKPESEVIKVINGLQDGTLKQQLEDVESKFTSFRNANQSTIDKFVSLHSQCAELFDRLKIKERGDFSTVGDDDYTDARATKFEQKLNALKNEVKNRENILEKLNKETNALSASLELEIPEDVISVFTQKLITNEALKIANDHQAELHKKKEVRDAEISSRIAILNKLWNIFHITQAERNRFINSFTTVSDSVVKAYDEEISRLKEQREEKLPEIVEQQKVDIKNLEAELHMTGDQIVEIPIEGKNLNEVYDLLDQRFEILTKEFNEVKPIIDSIQQREELLKETQELNESARKMELALKKKKQIDQKKAAKDEQSRRRIKSLLPRIEKKLLVLLIEYQTRKEADFLWDGREYIQELEHIKLSDVELQKAKGLNRKKSLTSRRTSHISALANIAANPKKGTTRKSLENRHPNVSNQHE</sequence>
<dbReference type="PANTHER" id="PTHR19321:SF41">
    <property type="entry name" value="FASCETTO-RELATED"/>
    <property type="match status" value="1"/>
</dbReference>
<dbReference type="GO" id="GO:0005819">
    <property type="term" value="C:spindle"/>
    <property type="evidence" value="ECO:0007669"/>
    <property type="project" value="TreeGrafter"/>
</dbReference>
<dbReference type="Pfam" id="PF03999">
    <property type="entry name" value="MAP65_ASE1"/>
    <property type="match status" value="1"/>
</dbReference>
<feature type="region of interest" description="Disordered" evidence="2">
    <location>
        <begin position="470"/>
        <end position="492"/>
    </location>
</feature>
<dbReference type="GeneID" id="94844519"/>
<dbReference type="OrthoDB" id="642895at2759"/>
<accession>A0A1J4JIG8</accession>
<name>A0A1J4JIG8_9EUKA</name>
<protein>
    <submittedName>
        <fullName evidence="3">Uncharacterized protein</fullName>
    </submittedName>
</protein>
<reference evidence="3" key="1">
    <citation type="submission" date="2016-10" db="EMBL/GenBank/DDBJ databases">
        <authorList>
            <person name="Benchimol M."/>
            <person name="Almeida L.G."/>
            <person name="Vasconcelos A.T."/>
            <person name="Perreira-Neves A."/>
            <person name="Rosa I.A."/>
            <person name="Tasca T."/>
            <person name="Bogo M.R."/>
            <person name="de Souza W."/>
        </authorList>
    </citation>
    <scope>NUCLEOTIDE SEQUENCE [LARGE SCALE GENOMIC DNA]</scope>
    <source>
        <strain evidence="3">K</strain>
    </source>
</reference>
<feature type="compositionally biased region" description="Basic and acidic residues" evidence="2">
    <location>
        <begin position="478"/>
        <end position="492"/>
    </location>
</feature>
<dbReference type="RefSeq" id="XP_068352075.1">
    <property type="nucleotide sequence ID" value="XM_068509815.1"/>
</dbReference>
<dbReference type="Proteomes" id="UP000179807">
    <property type="component" value="Unassembled WGS sequence"/>
</dbReference>
<organism evidence="3 4">
    <name type="scientific">Tritrichomonas foetus</name>
    <dbReference type="NCBI Taxonomy" id="1144522"/>
    <lineage>
        <taxon>Eukaryota</taxon>
        <taxon>Metamonada</taxon>
        <taxon>Parabasalia</taxon>
        <taxon>Tritrichomonadida</taxon>
        <taxon>Tritrichomonadidae</taxon>
        <taxon>Tritrichomonas</taxon>
    </lineage>
</organism>
<dbReference type="GO" id="GO:0008017">
    <property type="term" value="F:microtubule binding"/>
    <property type="evidence" value="ECO:0007669"/>
    <property type="project" value="InterPro"/>
</dbReference>
<evidence type="ECO:0000256" key="2">
    <source>
        <dbReference type="SAM" id="MobiDB-lite"/>
    </source>
</evidence>
<dbReference type="InterPro" id="IPR007145">
    <property type="entry name" value="MAP65_Ase1_PRC1"/>
</dbReference>
<gene>
    <name evidence="3" type="ORF">TRFO_34701</name>
</gene>
<evidence type="ECO:0000256" key="1">
    <source>
        <dbReference type="SAM" id="Coils"/>
    </source>
</evidence>
<dbReference type="GO" id="GO:0000226">
    <property type="term" value="P:microtubule cytoskeleton organization"/>
    <property type="evidence" value="ECO:0007669"/>
    <property type="project" value="InterPro"/>
</dbReference>
<evidence type="ECO:0000313" key="3">
    <source>
        <dbReference type="EMBL" id="OHS98938.1"/>
    </source>
</evidence>
<feature type="coiled-coil region" evidence="1">
    <location>
        <begin position="154"/>
        <end position="184"/>
    </location>
</feature>
<dbReference type="Gene3D" id="1.20.58.1520">
    <property type="match status" value="1"/>
</dbReference>
<dbReference type="EMBL" id="MLAK01001031">
    <property type="protein sequence ID" value="OHS98938.1"/>
    <property type="molecule type" value="Genomic_DNA"/>
</dbReference>
<dbReference type="AlphaFoldDB" id="A0A1J4JIG8"/>
<comment type="caution">
    <text evidence="3">The sequence shown here is derived from an EMBL/GenBank/DDBJ whole genome shotgun (WGS) entry which is preliminary data.</text>
</comment>
<dbReference type="GO" id="GO:0005737">
    <property type="term" value="C:cytoplasm"/>
    <property type="evidence" value="ECO:0007669"/>
    <property type="project" value="TreeGrafter"/>
</dbReference>
<dbReference type="VEuPathDB" id="TrichDB:TRFO_34701"/>
<proteinExistence type="predicted"/>